<evidence type="ECO:0000256" key="4">
    <source>
        <dbReference type="ARBA" id="ARBA00023136"/>
    </source>
</evidence>
<dbReference type="PANTHER" id="PTHR46494:SF1">
    <property type="entry name" value="CORA FAMILY METAL ION TRANSPORTER (EUROFUNG)"/>
    <property type="match status" value="1"/>
</dbReference>
<evidence type="ECO:0000313" key="6">
    <source>
        <dbReference type="EMBL" id="KAK4542278.1"/>
    </source>
</evidence>
<evidence type="ECO:0000256" key="3">
    <source>
        <dbReference type="ARBA" id="ARBA00022989"/>
    </source>
</evidence>
<keyword evidence="3 5" id="KW-1133">Transmembrane helix</keyword>
<dbReference type="EMBL" id="JAVFHQ010000043">
    <property type="protein sequence ID" value="KAK4542278.1"/>
    <property type="molecule type" value="Genomic_DNA"/>
</dbReference>
<keyword evidence="7" id="KW-1185">Reference proteome</keyword>
<dbReference type="GO" id="GO:0015095">
    <property type="term" value="F:magnesium ion transmembrane transporter activity"/>
    <property type="evidence" value="ECO:0007669"/>
    <property type="project" value="TreeGrafter"/>
</dbReference>
<accession>A0AAV9JAU5</accession>
<dbReference type="Proteomes" id="UP001324427">
    <property type="component" value="Unassembled WGS sequence"/>
</dbReference>
<dbReference type="GO" id="GO:0005886">
    <property type="term" value="C:plasma membrane"/>
    <property type="evidence" value="ECO:0007669"/>
    <property type="project" value="UniProtKB-SubCell"/>
</dbReference>
<dbReference type="InterPro" id="IPR002523">
    <property type="entry name" value="MgTranspt_CorA/ZnTranspt_ZntB"/>
</dbReference>
<dbReference type="SUPFAM" id="SSF144083">
    <property type="entry name" value="Magnesium transport protein CorA, transmembrane region"/>
    <property type="match status" value="1"/>
</dbReference>
<dbReference type="Gene3D" id="1.20.58.340">
    <property type="entry name" value="Magnesium transport protein CorA, transmembrane region"/>
    <property type="match status" value="1"/>
</dbReference>
<sequence length="243" mass="27919">MDSLKIFLRHGWHFNVLFSPSTENVYAVQPHLLLYTLSASMCRANVRQMRERIHHLSFVEIRDPNERINSQLHDVREHLACLKAGVTQTITWAPRGLDEYFKFYHKHGSKAPPPVEKLRELLAEVRELEAVTMETFQLLMSSLSVRDSQVSIQQSRRATLLTALAFVYVPLSFVTGIFGMNIKEINGSPLDVWVCFAAFAALILLTALGYAMYVYARHLRACIRESTVTRSWKLAKKQQHDMV</sequence>
<dbReference type="Pfam" id="PF01544">
    <property type="entry name" value="CorA"/>
    <property type="match status" value="1"/>
</dbReference>
<evidence type="ECO:0000256" key="2">
    <source>
        <dbReference type="ARBA" id="ARBA00022692"/>
    </source>
</evidence>
<keyword evidence="4 5" id="KW-0472">Membrane</keyword>
<dbReference type="AlphaFoldDB" id="A0AAV9JAU5"/>
<evidence type="ECO:0000256" key="1">
    <source>
        <dbReference type="ARBA" id="ARBA00004651"/>
    </source>
</evidence>
<reference evidence="6 7" key="1">
    <citation type="submission" date="2021-11" db="EMBL/GenBank/DDBJ databases">
        <title>Black yeast isolated from Biological Soil Crust.</title>
        <authorList>
            <person name="Kurbessoian T."/>
        </authorList>
    </citation>
    <scope>NUCLEOTIDE SEQUENCE [LARGE SCALE GENOMIC DNA]</scope>
    <source>
        <strain evidence="6 7">CCFEE 5522</strain>
    </source>
</reference>
<feature type="transmembrane region" description="Helical" evidence="5">
    <location>
        <begin position="158"/>
        <end position="178"/>
    </location>
</feature>
<comment type="subcellular location">
    <subcellularLocation>
        <location evidence="1">Cell membrane</location>
        <topology evidence="1">Multi-pass membrane protein</topology>
    </subcellularLocation>
</comment>
<dbReference type="InterPro" id="IPR045863">
    <property type="entry name" value="CorA_TM1_TM2"/>
</dbReference>
<dbReference type="PANTHER" id="PTHR46494">
    <property type="entry name" value="CORA FAMILY METAL ION TRANSPORTER (EUROFUNG)"/>
    <property type="match status" value="1"/>
</dbReference>
<dbReference type="GO" id="GO:0015087">
    <property type="term" value="F:cobalt ion transmembrane transporter activity"/>
    <property type="evidence" value="ECO:0007669"/>
    <property type="project" value="TreeGrafter"/>
</dbReference>
<dbReference type="GO" id="GO:0050897">
    <property type="term" value="F:cobalt ion binding"/>
    <property type="evidence" value="ECO:0007669"/>
    <property type="project" value="TreeGrafter"/>
</dbReference>
<gene>
    <name evidence="6" type="ORF">LTR36_006931</name>
</gene>
<dbReference type="GO" id="GO:0000287">
    <property type="term" value="F:magnesium ion binding"/>
    <property type="evidence" value="ECO:0007669"/>
    <property type="project" value="TreeGrafter"/>
</dbReference>
<name>A0AAV9JAU5_9PEZI</name>
<keyword evidence="2 5" id="KW-0812">Transmembrane</keyword>
<proteinExistence type="predicted"/>
<protein>
    <submittedName>
        <fullName evidence="6">Uncharacterized protein</fullName>
    </submittedName>
</protein>
<feature type="transmembrane region" description="Helical" evidence="5">
    <location>
        <begin position="190"/>
        <end position="216"/>
    </location>
</feature>
<evidence type="ECO:0000256" key="5">
    <source>
        <dbReference type="SAM" id="Phobius"/>
    </source>
</evidence>
<comment type="caution">
    <text evidence="6">The sequence shown here is derived from an EMBL/GenBank/DDBJ whole genome shotgun (WGS) entry which is preliminary data.</text>
</comment>
<organism evidence="6 7">
    <name type="scientific">Oleoguttula mirabilis</name>
    <dbReference type="NCBI Taxonomy" id="1507867"/>
    <lineage>
        <taxon>Eukaryota</taxon>
        <taxon>Fungi</taxon>
        <taxon>Dikarya</taxon>
        <taxon>Ascomycota</taxon>
        <taxon>Pezizomycotina</taxon>
        <taxon>Dothideomycetes</taxon>
        <taxon>Dothideomycetidae</taxon>
        <taxon>Mycosphaerellales</taxon>
        <taxon>Teratosphaeriaceae</taxon>
        <taxon>Oleoguttula</taxon>
    </lineage>
</organism>
<evidence type="ECO:0000313" key="7">
    <source>
        <dbReference type="Proteomes" id="UP001324427"/>
    </source>
</evidence>